<feature type="compositionally biased region" description="Polar residues" evidence="5">
    <location>
        <begin position="370"/>
        <end position="386"/>
    </location>
</feature>
<dbReference type="PANTHER" id="PTHR12202:SF0">
    <property type="entry name" value="ESF1 HOMOLOG"/>
    <property type="match status" value="1"/>
</dbReference>
<evidence type="ECO:0000256" key="4">
    <source>
        <dbReference type="ARBA" id="ARBA00023242"/>
    </source>
</evidence>
<feature type="compositionally biased region" description="Basic and acidic residues" evidence="5">
    <location>
        <begin position="330"/>
        <end position="360"/>
    </location>
</feature>
<evidence type="ECO:0000256" key="2">
    <source>
        <dbReference type="ARBA" id="ARBA00009087"/>
    </source>
</evidence>
<feature type="domain" description="ESF1 RRM" evidence="7">
    <location>
        <begin position="1"/>
        <end position="135"/>
    </location>
</feature>
<dbReference type="InterPro" id="IPR039754">
    <property type="entry name" value="Esf1"/>
</dbReference>
<dbReference type="InterPro" id="IPR056750">
    <property type="entry name" value="RRM_ESF1"/>
</dbReference>
<feature type="compositionally biased region" description="Acidic residues" evidence="5">
    <location>
        <begin position="307"/>
        <end position="325"/>
    </location>
</feature>
<evidence type="ECO:0000259" key="6">
    <source>
        <dbReference type="Pfam" id="PF08159"/>
    </source>
</evidence>
<name>A0A1B6KT96_9HEMI</name>
<evidence type="ECO:0000256" key="3">
    <source>
        <dbReference type="ARBA" id="ARBA00023054"/>
    </source>
</evidence>
<dbReference type="AlphaFoldDB" id="A0A1B6KT96"/>
<feature type="compositionally biased region" description="Basic and acidic residues" evidence="5">
    <location>
        <begin position="263"/>
        <end position="272"/>
    </location>
</feature>
<keyword evidence="3" id="KW-0175">Coiled coil</keyword>
<dbReference type="EMBL" id="GEBQ01025503">
    <property type="protein sequence ID" value="JAT14474.1"/>
    <property type="molecule type" value="Transcribed_RNA"/>
</dbReference>
<proteinExistence type="inferred from homology"/>
<dbReference type="InterPro" id="IPR012580">
    <property type="entry name" value="NUC153"/>
</dbReference>
<feature type="compositionally biased region" description="Basic residues" evidence="5">
    <location>
        <begin position="391"/>
        <end position="402"/>
    </location>
</feature>
<feature type="domain" description="NUC153" evidence="6">
    <location>
        <begin position="419"/>
        <end position="446"/>
    </location>
</feature>
<gene>
    <name evidence="8" type="ORF">g.9401</name>
</gene>
<dbReference type="PANTHER" id="PTHR12202">
    <property type="entry name" value="ESF1 HOMOLOG"/>
    <property type="match status" value="1"/>
</dbReference>
<evidence type="ECO:0000256" key="1">
    <source>
        <dbReference type="ARBA" id="ARBA00004604"/>
    </source>
</evidence>
<dbReference type="GO" id="GO:0003723">
    <property type="term" value="F:RNA binding"/>
    <property type="evidence" value="ECO:0007669"/>
    <property type="project" value="TreeGrafter"/>
</dbReference>
<keyword evidence="4" id="KW-0539">Nucleus</keyword>
<dbReference type="GO" id="GO:0006364">
    <property type="term" value="P:rRNA processing"/>
    <property type="evidence" value="ECO:0007669"/>
    <property type="project" value="InterPro"/>
</dbReference>
<comment type="subcellular location">
    <subcellularLocation>
        <location evidence="1">Nucleus</location>
        <location evidence="1">Nucleolus</location>
    </subcellularLocation>
</comment>
<dbReference type="Pfam" id="PF08159">
    <property type="entry name" value="NUC153"/>
    <property type="match status" value="1"/>
</dbReference>
<dbReference type="Pfam" id="PF25121">
    <property type="entry name" value="RRM_ESF1"/>
    <property type="match status" value="1"/>
</dbReference>
<evidence type="ECO:0000256" key="5">
    <source>
        <dbReference type="SAM" id="MobiDB-lite"/>
    </source>
</evidence>
<feature type="compositionally biased region" description="Basic and acidic residues" evidence="5">
    <location>
        <begin position="295"/>
        <end position="306"/>
    </location>
</feature>
<dbReference type="GO" id="GO:0005730">
    <property type="term" value="C:nucleolus"/>
    <property type="evidence" value="ECO:0007669"/>
    <property type="project" value="UniProtKB-SubCell"/>
</dbReference>
<feature type="non-terminal residue" evidence="8">
    <location>
        <position position="1"/>
    </location>
</feature>
<evidence type="ECO:0000313" key="8">
    <source>
        <dbReference type="EMBL" id="JAT14474.1"/>
    </source>
</evidence>
<reference evidence="8" key="1">
    <citation type="submission" date="2015-11" db="EMBL/GenBank/DDBJ databases">
        <title>De novo transcriptome assembly of four potential Pierce s Disease insect vectors from Arizona vineyards.</title>
        <authorList>
            <person name="Tassone E.E."/>
        </authorList>
    </citation>
    <scope>NUCLEOTIDE SEQUENCE</scope>
</reference>
<comment type="similarity">
    <text evidence="2">Belongs to the ESF1 family.</text>
</comment>
<feature type="region of interest" description="Disordered" evidence="5">
    <location>
        <begin position="454"/>
        <end position="475"/>
    </location>
</feature>
<organism evidence="8">
    <name type="scientific">Graphocephala atropunctata</name>
    <dbReference type="NCBI Taxonomy" id="36148"/>
    <lineage>
        <taxon>Eukaryota</taxon>
        <taxon>Metazoa</taxon>
        <taxon>Ecdysozoa</taxon>
        <taxon>Arthropoda</taxon>
        <taxon>Hexapoda</taxon>
        <taxon>Insecta</taxon>
        <taxon>Pterygota</taxon>
        <taxon>Neoptera</taxon>
        <taxon>Paraneoptera</taxon>
        <taxon>Hemiptera</taxon>
        <taxon>Auchenorrhyncha</taxon>
        <taxon>Membracoidea</taxon>
        <taxon>Cicadellidae</taxon>
        <taxon>Cicadellinae</taxon>
        <taxon>Cicadellini</taxon>
        <taxon>Graphocephala</taxon>
    </lineage>
</organism>
<accession>A0A1B6KT96</accession>
<sequence>RIRAVDLMVLFNSFLPPDGLINSITIYPSQFGLERMKEEEGKGPTELVNIKNGDEEALDEDSKEGKRYHMERLRQYQLNRLKYYYAIIKFDSADTSNHVYTECDGLEYESSATKLDLRFVPEEETFDQEPHDVCTAMPDSAKYEPRIFINTALQQGKVQLTWDEMDPGRQEFTKKIQRNAEKVDNDDINAYLACSSGEEENEENDKDETNIVQDIQQDFGGVKRKDKISQYKSLLASLEMEEEKKKNRDVDLEITWDISMKEKAEQSIKEKLSTPQTPFEEMLEKRKQKKKLKREAKSKQKGKEQESGDEENLYSDDEIPSDVDMNDPFFKSEHKDSTVKKSKKTNEEESEESKQRKAELELLLLEENNSEIQKSHFNMKTIQDQEGNGEKKKRRKQLKKKNNKETIQDKDEFQVDVTDDRFSALFTSHHFNLDPADPQFRKTKAMDVIISEKLKRRKQEHEQDNTPPKMLKTDPELSLLVKSIKNKTKNKK</sequence>
<protein>
    <submittedName>
        <fullName evidence="8">Uncharacterized protein</fullName>
    </submittedName>
</protein>
<feature type="region of interest" description="Disordered" evidence="5">
    <location>
        <begin position="263"/>
        <end position="407"/>
    </location>
</feature>
<evidence type="ECO:0000259" key="7">
    <source>
        <dbReference type="Pfam" id="PF25121"/>
    </source>
</evidence>